<keyword evidence="7" id="KW-0963">Cytoplasm</keyword>
<comment type="function">
    <text evidence="7">Catalyzes the hydrolytic cleavage of the carbon-nitrogen bond in imidazolone-5-propanoate to yield N-formimidoyl-L-glutamate. It is the third step in the universal histidine degradation pathway.</text>
</comment>
<evidence type="ECO:0000256" key="2">
    <source>
        <dbReference type="ARBA" id="ARBA00022723"/>
    </source>
</evidence>
<organism evidence="9 10">
    <name type="scientific">Simiduia agarivorans (strain DSM 21679 / JCM 13881 / BCRC 17597 / SA1)</name>
    <dbReference type="NCBI Taxonomy" id="1117647"/>
    <lineage>
        <taxon>Bacteria</taxon>
        <taxon>Pseudomonadati</taxon>
        <taxon>Pseudomonadota</taxon>
        <taxon>Gammaproteobacteria</taxon>
        <taxon>Cellvibrionales</taxon>
        <taxon>Cellvibrionaceae</taxon>
        <taxon>Simiduia</taxon>
    </lineage>
</organism>
<evidence type="ECO:0000313" key="9">
    <source>
        <dbReference type="EMBL" id="AFU97975.1"/>
    </source>
</evidence>
<dbReference type="STRING" id="1117647.M5M_03830"/>
<keyword evidence="10" id="KW-1185">Reference proteome</keyword>
<dbReference type="Pfam" id="PF01979">
    <property type="entry name" value="Amidohydro_1"/>
    <property type="match status" value="1"/>
</dbReference>
<reference evidence="9 10" key="1">
    <citation type="journal article" date="2013" name="Genome Announc.">
        <title>Complete genome sequence of Simiduia agarivorans SA1(T), a marine bacterium able to degrade a variety of polysaccharides.</title>
        <authorList>
            <person name="Lin S.Y."/>
            <person name="Shieh W.Y."/>
            <person name="Chen J.S."/>
            <person name="Tang S.L."/>
        </authorList>
    </citation>
    <scope>NUCLEOTIDE SEQUENCE [LARGE SCALE GENOMIC DNA]</scope>
    <source>
        <strain evidence="10">DSM 21679 / JCM 13881 / BCRC 17597 / SA1</strain>
    </source>
</reference>
<dbReference type="InterPro" id="IPR011059">
    <property type="entry name" value="Metal-dep_hydrolase_composite"/>
</dbReference>
<dbReference type="SUPFAM" id="SSF51338">
    <property type="entry name" value="Composite domain of metallo-dependent hydrolases"/>
    <property type="match status" value="1"/>
</dbReference>
<dbReference type="Gene3D" id="3.20.20.140">
    <property type="entry name" value="Metal-dependent hydrolases"/>
    <property type="match status" value="1"/>
</dbReference>
<feature type="binding site" evidence="7">
    <location>
        <position position="77"/>
    </location>
    <ligand>
        <name>4-imidazolone-5-propanoate</name>
        <dbReference type="ChEBI" id="CHEBI:77893"/>
    </ligand>
</feature>
<dbReference type="NCBIfam" id="TIGR01224">
    <property type="entry name" value="hutI"/>
    <property type="match status" value="1"/>
</dbReference>
<keyword evidence="2 7" id="KW-0479">Metal-binding</keyword>
<feature type="binding site" evidence="7">
    <location>
        <position position="237"/>
    </location>
    <ligand>
        <name>Fe(3+)</name>
        <dbReference type="ChEBI" id="CHEBI:29034"/>
    </ligand>
</feature>
<comment type="similarity">
    <text evidence="7">Belongs to the metallo-dependent hydrolases superfamily. HutI family.</text>
</comment>
<keyword evidence="6 7" id="KW-0408">Iron</keyword>
<feature type="binding site" evidence="7">
    <location>
        <position position="317"/>
    </location>
    <ligand>
        <name>4-imidazolone-5-propanoate</name>
        <dbReference type="ChEBI" id="CHEBI:77893"/>
    </ligand>
</feature>
<comment type="catalytic activity">
    <reaction evidence="7">
        <text>4-imidazolone-5-propanoate + H2O = N-formimidoyl-L-glutamate</text>
        <dbReference type="Rhea" id="RHEA:23660"/>
        <dbReference type="ChEBI" id="CHEBI:15377"/>
        <dbReference type="ChEBI" id="CHEBI:58928"/>
        <dbReference type="ChEBI" id="CHEBI:77893"/>
        <dbReference type="EC" id="3.5.2.7"/>
    </reaction>
</comment>
<evidence type="ECO:0000256" key="6">
    <source>
        <dbReference type="ARBA" id="ARBA00023004"/>
    </source>
</evidence>
<dbReference type="GO" id="GO:0019557">
    <property type="term" value="P:L-histidine catabolic process to glutamate and formate"/>
    <property type="evidence" value="ECO:0007669"/>
    <property type="project" value="UniProtKB-UniPathway"/>
</dbReference>
<feature type="binding site" evidence="7">
    <location>
        <position position="240"/>
    </location>
    <ligand>
        <name>4-imidazolone-5-propanoate</name>
        <dbReference type="ChEBI" id="CHEBI:77893"/>
    </ligand>
</feature>
<sequence>MTQPVSADLVITHARLAAPGAEAQAPLQALAVSAGKISWVGAIDAAPSARQTLDARGQWLTPGLIDCHTHLIFGGNRAQEFAWRQQGVSYQTIAERGGGIRSTVTATRNASDAALLESAGRRLQTLIDEGVCTVEIKSGYGLTLEQELRMLRLARQLGRDYPVNIHTTLLAAHALPPEFSDKDAYIDHIVQQILPAAVDEGLADAVDVFCEGVGFSPAQCERVFSAACALGLPVKGHVEQLSDLKGARLVAQYQGLSVDHIEYLQAEDVAALKPSGTVAVLLPAAFYFLRETQLPPIAALREHAIPMAVATDCNPGTAPQASLLTAMNQACILFGLTPDEALAGVTTHAAKALGLHTTGELRVGHDADLLLWDIGSPAEISYGINLVKPVRRWLAGVEQ</sequence>
<protein>
    <recommendedName>
        <fullName evidence="1 7">Imidazolonepropionase</fullName>
        <ecNumber evidence="1 7">3.5.2.7</ecNumber>
    </recommendedName>
    <alternativeName>
        <fullName evidence="7">Imidazolone-5-propionate hydrolase</fullName>
    </alternativeName>
</protein>
<dbReference type="InterPro" id="IPR032466">
    <property type="entry name" value="Metal_Hydrolase"/>
</dbReference>
<dbReference type="UniPathway" id="UPA00379">
    <property type="reaction ID" value="UER00551"/>
</dbReference>
<accession>K4KIE2</accession>
<feature type="binding site" evidence="7">
    <location>
        <position position="312"/>
    </location>
    <ligand>
        <name>Zn(2+)</name>
        <dbReference type="ChEBI" id="CHEBI:29105"/>
    </ligand>
</feature>
<feature type="binding site" evidence="7">
    <location>
        <position position="314"/>
    </location>
    <ligand>
        <name>N-formimidoyl-L-glutamate</name>
        <dbReference type="ChEBI" id="CHEBI:58928"/>
    </ligand>
</feature>
<evidence type="ECO:0000256" key="5">
    <source>
        <dbReference type="ARBA" id="ARBA00022833"/>
    </source>
</evidence>
<evidence type="ECO:0000313" key="10">
    <source>
        <dbReference type="Proteomes" id="UP000000466"/>
    </source>
</evidence>
<feature type="binding site" evidence="7">
    <location>
        <position position="68"/>
    </location>
    <ligand>
        <name>Zn(2+)</name>
        <dbReference type="ChEBI" id="CHEBI:29105"/>
    </ligand>
</feature>
<gene>
    <name evidence="7" type="primary">hutI</name>
    <name evidence="9" type="ordered locus">M5M_03830</name>
</gene>
<dbReference type="GO" id="GO:0050480">
    <property type="term" value="F:imidazolonepropionase activity"/>
    <property type="evidence" value="ECO:0007669"/>
    <property type="project" value="UniProtKB-UniRule"/>
</dbReference>
<dbReference type="KEGG" id="saga:M5M_03830"/>
<keyword evidence="3 7" id="KW-0378">Hydrolase</keyword>
<feature type="binding site" evidence="7">
    <location>
        <position position="68"/>
    </location>
    <ligand>
        <name>Fe(3+)</name>
        <dbReference type="ChEBI" id="CHEBI:29034"/>
    </ligand>
</feature>
<feature type="binding site" evidence="7">
    <location>
        <position position="316"/>
    </location>
    <ligand>
        <name>N-formimidoyl-L-glutamate</name>
        <dbReference type="ChEBI" id="CHEBI:58928"/>
    </ligand>
</feature>
<dbReference type="Gene3D" id="2.30.40.10">
    <property type="entry name" value="Urease, subunit C, domain 1"/>
    <property type="match status" value="1"/>
</dbReference>
<feature type="binding site" evidence="7">
    <location>
        <position position="312"/>
    </location>
    <ligand>
        <name>Fe(3+)</name>
        <dbReference type="ChEBI" id="CHEBI:29034"/>
    </ligand>
</feature>
<dbReference type="AlphaFoldDB" id="K4KIE2"/>
<dbReference type="InterPro" id="IPR006680">
    <property type="entry name" value="Amidohydro-rel"/>
</dbReference>
<dbReference type="RefSeq" id="WP_015046148.1">
    <property type="nucleotide sequence ID" value="NC_018868.3"/>
</dbReference>
<dbReference type="EMBL" id="CP003746">
    <property type="protein sequence ID" value="AFU97975.1"/>
    <property type="molecule type" value="Genomic_DNA"/>
</dbReference>
<comment type="pathway">
    <text evidence="7">Amino-acid degradation; L-histidine degradation into L-glutamate; N-formimidoyl-L-glutamate from L-histidine: step 3/3.</text>
</comment>
<name>K4KIE2_SIMAS</name>
<dbReference type="GO" id="GO:0019556">
    <property type="term" value="P:L-histidine catabolic process to glutamate and formamide"/>
    <property type="evidence" value="ECO:0007669"/>
    <property type="project" value="UniProtKB-UniRule"/>
</dbReference>
<dbReference type="GO" id="GO:0005737">
    <property type="term" value="C:cytoplasm"/>
    <property type="evidence" value="ECO:0007669"/>
    <property type="project" value="UniProtKB-SubCell"/>
</dbReference>
<evidence type="ECO:0000256" key="7">
    <source>
        <dbReference type="HAMAP-Rule" id="MF_00372"/>
    </source>
</evidence>
<dbReference type="SUPFAM" id="SSF51556">
    <property type="entry name" value="Metallo-dependent hydrolases"/>
    <property type="match status" value="1"/>
</dbReference>
<dbReference type="PANTHER" id="PTHR42752">
    <property type="entry name" value="IMIDAZOLONEPROPIONASE"/>
    <property type="match status" value="1"/>
</dbReference>
<feature type="binding site" evidence="7">
    <location>
        <position position="237"/>
    </location>
    <ligand>
        <name>Zn(2+)</name>
        <dbReference type="ChEBI" id="CHEBI:29105"/>
    </ligand>
</feature>
<dbReference type="EC" id="3.5.2.7" evidence="1 7"/>
<feature type="binding site" evidence="7">
    <location>
        <position position="173"/>
    </location>
    <ligand>
        <name>4-imidazolone-5-propanoate</name>
        <dbReference type="ChEBI" id="CHEBI:77893"/>
    </ligand>
</feature>
<dbReference type="PANTHER" id="PTHR42752:SF1">
    <property type="entry name" value="IMIDAZOLONEPROPIONASE-RELATED"/>
    <property type="match status" value="1"/>
</dbReference>
<dbReference type="eggNOG" id="COG1228">
    <property type="taxonomic scope" value="Bacteria"/>
</dbReference>
<dbReference type="GO" id="GO:0005506">
    <property type="term" value="F:iron ion binding"/>
    <property type="evidence" value="ECO:0007669"/>
    <property type="project" value="UniProtKB-UniRule"/>
</dbReference>
<feature type="domain" description="Amidohydrolase-related" evidence="8">
    <location>
        <begin position="60"/>
        <end position="374"/>
    </location>
</feature>
<dbReference type="InterPro" id="IPR005920">
    <property type="entry name" value="HutI"/>
</dbReference>
<feature type="binding site" evidence="7">
    <location>
        <position position="140"/>
    </location>
    <ligand>
        <name>4-imidazolone-5-propanoate</name>
        <dbReference type="ChEBI" id="CHEBI:77893"/>
    </ligand>
</feature>
<dbReference type="OrthoDB" id="9776455at2"/>
<dbReference type="HOGENOM" id="CLU_041647_0_0_6"/>
<feature type="binding site" evidence="7">
    <location>
        <position position="140"/>
    </location>
    <ligand>
        <name>N-formimidoyl-L-glutamate</name>
        <dbReference type="ChEBI" id="CHEBI:58928"/>
    </ligand>
</feature>
<evidence type="ECO:0000256" key="1">
    <source>
        <dbReference type="ARBA" id="ARBA00012864"/>
    </source>
</evidence>
<keyword evidence="5 7" id="KW-0862">Zinc</keyword>
<dbReference type="Proteomes" id="UP000000466">
    <property type="component" value="Chromosome"/>
</dbReference>
<evidence type="ECO:0000256" key="4">
    <source>
        <dbReference type="ARBA" id="ARBA00022808"/>
    </source>
</evidence>
<dbReference type="HAMAP" id="MF_00372">
    <property type="entry name" value="HutI"/>
    <property type="match status" value="1"/>
</dbReference>
<evidence type="ECO:0000259" key="8">
    <source>
        <dbReference type="Pfam" id="PF01979"/>
    </source>
</evidence>
<keyword evidence="4 7" id="KW-0369">Histidine metabolism</keyword>
<dbReference type="FunFam" id="3.20.20.140:FF:000007">
    <property type="entry name" value="Imidazolonepropionase"/>
    <property type="match status" value="1"/>
</dbReference>
<evidence type="ECO:0000256" key="3">
    <source>
        <dbReference type="ARBA" id="ARBA00022801"/>
    </source>
</evidence>
<comment type="subcellular location">
    <subcellularLocation>
        <location evidence="7">Cytoplasm</location>
    </subcellularLocation>
</comment>
<dbReference type="GO" id="GO:0008270">
    <property type="term" value="F:zinc ion binding"/>
    <property type="evidence" value="ECO:0007669"/>
    <property type="project" value="UniProtKB-UniRule"/>
</dbReference>
<proteinExistence type="inferred from homology"/>
<feature type="binding site" evidence="7">
    <location>
        <position position="70"/>
    </location>
    <ligand>
        <name>Fe(3+)</name>
        <dbReference type="ChEBI" id="CHEBI:29034"/>
    </ligand>
</feature>
<feature type="binding site" evidence="7">
    <location>
        <position position="70"/>
    </location>
    <ligand>
        <name>Zn(2+)</name>
        <dbReference type="ChEBI" id="CHEBI:29105"/>
    </ligand>
</feature>
<comment type="cofactor">
    <cofactor evidence="7">
        <name>Zn(2+)</name>
        <dbReference type="ChEBI" id="CHEBI:29105"/>
    </cofactor>
    <cofactor evidence="7">
        <name>Fe(3+)</name>
        <dbReference type="ChEBI" id="CHEBI:29034"/>
    </cofactor>
    <text evidence="7">Binds 1 zinc or iron ion per subunit.</text>
</comment>